<feature type="transmembrane region" description="Helical" evidence="1">
    <location>
        <begin position="20"/>
        <end position="38"/>
    </location>
</feature>
<dbReference type="STRING" id="1895771.BGO89_05535"/>
<evidence type="ECO:0000313" key="2">
    <source>
        <dbReference type="EMBL" id="OJX59742.1"/>
    </source>
</evidence>
<organism evidence="2 3">
    <name type="scientific">Candidatus Kapaibacterium thiocyanatum</name>
    <dbReference type="NCBI Taxonomy" id="1895771"/>
    <lineage>
        <taxon>Bacteria</taxon>
        <taxon>Pseudomonadati</taxon>
        <taxon>Candidatus Kapaibacteriota</taxon>
        <taxon>Candidatus Kapaibacteriia</taxon>
        <taxon>Candidatus Kapaibacteriales</taxon>
        <taxon>Candidatus Kapaibacteriaceae</taxon>
        <taxon>Candidatus Kapaibacterium</taxon>
    </lineage>
</organism>
<evidence type="ECO:0000256" key="1">
    <source>
        <dbReference type="SAM" id="Phobius"/>
    </source>
</evidence>
<name>A0A1M3L367_9BACT</name>
<feature type="transmembrane region" description="Helical" evidence="1">
    <location>
        <begin position="249"/>
        <end position="271"/>
    </location>
</feature>
<dbReference type="AlphaFoldDB" id="A0A1M3L367"/>
<proteinExistence type="predicted"/>
<dbReference type="Pfam" id="PF12679">
    <property type="entry name" value="ABC2_membrane_2"/>
    <property type="match status" value="1"/>
</dbReference>
<keyword evidence="1" id="KW-0812">Transmembrane</keyword>
<dbReference type="PANTHER" id="PTHR37305:SF1">
    <property type="entry name" value="MEMBRANE PROTEIN"/>
    <property type="match status" value="1"/>
</dbReference>
<feature type="transmembrane region" description="Helical" evidence="1">
    <location>
        <begin position="200"/>
        <end position="221"/>
    </location>
</feature>
<dbReference type="Proteomes" id="UP000184233">
    <property type="component" value="Unassembled WGS sequence"/>
</dbReference>
<feature type="transmembrane region" description="Helical" evidence="1">
    <location>
        <begin position="67"/>
        <end position="87"/>
    </location>
</feature>
<keyword evidence="1" id="KW-1133">Transmembrane helix</keyword>
<keyword evidence="1" id="KW-0472">Membrane</keyword>
<dbReference type="GO" id="GO:0005886">
    <property type="term" value="C:plasma membrane"/>
    <property type="evidence" value="ECO:0007669"/>
    <property type="project" value="UniProtKB-SubCell"/>
</dbReference>
<gene>
    <name evidence="2" type="ORF">BGO89_05535</name>
</gene>
<sequence length="278" mass="30448">MITALRVELAKVFSKWRTFIGFIAMTLLVPVIVLAMSAEGGQYFSFAMQTLQQAFTFTGNLMNGYTVAYIIFGALYLHVPFLVTLVAGDSLAGEATSGTYRLLLTRPLTRTTMVTSKYLASMIYVKLLVLWMAILSLGLGVLVLGTGEVIVIRSQITIIAQNDVLWRFALAYAFAMLSMMTVASVAFLCSSLVENSIGPIMTTMAIIIVFTIISAIDLPLFDSIRPLLFTNHMNGWKLLFDDPVDWSRVATSASVLAGHMAACYGAALIIVRRKDILT</sequence>
<accession>A0A1M3L367</accession>
<dbReference type="PANTHER" id="PTHR37305">
    <property type="entry name" value="INTEGRAL MEMBRANE PROTEIN-RELATED"/>
    <property type="match status" value="1"/>
</dbReference>
<dbReference type="GO" id="GO:0140359">
    <property type="term" value="F:ABC-type transporter activity"/>
    <property type="evidence" value="ECO:0007669"/>
    <property type="project" value="InterPro"/>
</dbReference>
<feature type="transmembrane region" description="Helical" evidence="1">
    <location>
        <begin position="164"/>
        <end position="188"/>
    </location>
</feature>
<reference evidence="2 3" key="1">
    <citation type="submission" date="2016-09" db="EMBL/GenBank/DDBJ databases">
        <title>Genome-resolved meta-omics ties microbial dynamics to process performance in biotechnology for thiocyanate degradation.</title>
        <authorList>
            <person name="Kantor R.S."/>
            <person name="Huddy R.J."/>
            <person name="Iyer R."/>
            <person name="Thomas B.C."/>
            <person name="Brown C.T."/>
            <person name="Anantharaman K."/>
            <person name="Tringe S."/>
            <person name="Hettich R.L."/>
            <person name="Harrison S.T."/>
            <person name="Banfield J.F."/>
        </authorList>
    </citation>
    <scope>NUCLEOTIDE SEQUENCE [LARGE SCALE GENOMIC DNA]</scope>
    <source>
        <strain evidence="2">59-99</strain>
    </source>
</reference>
<feature type="transmembrane region" description="Helical" evidence="1">
    <location>
        <begin position="123"/>
        <end position="144"/>
    </location>
</feature>
<dbReference type="EMBL" id="MKVH01000009">
    <property type="protein sequence ID" value="OJX59742.1"/>
    <property type="molecule type" value="Genomic_DNA"/>
</dbReference>
<evidence type="ECO:0000313" key="3">
    <source>
        <dbReference type="Proteomes" id="UP000184233"/>
    </source>
</evidence>
<comment type="caution">
    <text evidence="2">The sequence shown here is derived from an EMBL/GenBank/DDBJ whole genome shotgun (WGS) entry which is preliminary data.</text>
</comment>
<evidence type="ECO:0008006" key="4">
    <source>
        <dbReference type="Google" id="ProtNLM"/>
    </source>
</evidence>
<protein>
    <recommendedName>
        <fullName evidence="4">ABC transporter permease</fullName>
    </recommendedName>
</protein>